<dbReference type="Pfam" id="PF00356">
    <property type="entry name" value="LacI"/>
    <property type="match status" value="1"/>
</dbReference>
<accession>A0A081BGH7</accession>
<dbReference type="PRINTS" id="PR00036">
    <property type="entry name" value="HTHLACI"/>
</dbReference>
<name>A0A081BGH7_9LACO</name>
<organism evidence="5 6">
    <name type="scientific">Secundilactobacillus oryzae JCM 18671</name>
    <dbReference type="NCBI Taxonomy" id="1291743"/>
    <lineage>
        <taxon>Bacteria</taxon>
        <taxon>Bacillati</taxon>
        <taxon>Bacillota</taxon>
        <taxon>Bacilli</taxon>
        <taxon>Lactobacillales</taxon>
        <taxon>Lactobacillaceae</taxon>
        <taxon>Secundilactobacillus</taxon>
    </lineage>
</organism>
<dbReference type="eggNOG" id="COG1609">
    <property type="taxonomic scope" value="Bacteria"/>
</dbReference>
<keyword evidence="2" id="KW-0238">DNA-binding</keyword>
<evidence type="ECO:0000313" key="5">
    <source>
        <dbReference type="EMBL" id="GAK47145.1"/>
    </source>
</evidence>
<evidence type="ECO:0000313" key="6">
    <source>
        <dbReference type="Proteomes" id="UP000028700"/>
    </source>
</evidence>
<dbReference type="InterPro" id="IPR028082">
    <property type="entry name" value="Peripla_BP_I"/>
</dbReference>
<dbReference type="CDD" id="cd01392">
    <property type="entry name" value="HTH_LacI"/>
    <property type="match status" value="1"/>
</dbReference>
<dbReference type="RefSeq" id="WP_034526052.1">
    <property type="nucleotide sequence ID" value="NZ_BBJM01000002.1"/>
</dbReference>
<dbReference type="InterPro" id="IPR000843">
    <property type="entry name" value="HTH_LacI"/>
</dbReference>
<dbReference type="EMBL" id="BBJM01000002">
    <property type="protein sequence ID" value="GAK47145.1"/>
    <property type="molecule type" value="Genomic_DNA"/>
</dbReference>
<comment type="caution">
    <text evidence="5">The sequence shown here is derived from an EMBL/GenBank/DDBJ whole genome shotgun (WGS) entry which is preliminary data.</text>
</comment>
<dbReference type="Proteomes" id="UP000028700">
    <property type="component" value="Unassembled WGS sequence"/>
</dbReference>
<keyword evidence="3" id="KW-0804">Transcription</keyword>
<dbReference type="SMART" id="SM00354">
    <property type="entry name" value="HTH_LACI"/>
    <property type="match status" value="1"/>
</dbReference>
<dbReference type="InterPro" id="IPR010982">
    <property type="entry name" value="Lambda_DNA-bd_dom_sf"/>
</dbReference>
<evidence type="ECO:0000256" key="2">
    <source>
        <dbReference type="ARBA" id="ARBA00023125"/>
    </source>
</evidence>
<dbReference type="Pfam" id="PF00532">
    <property type="entry name" value="Peripla_BP_1"/>
    <property type="match status" value="1"/>
</dbReference>
<evidence type="ECO:0000259" key="4">
    <source>
        <dbReference type="PROSITE" id="PS50932"/>
    </source>
</evidence>
<feature type="domain" description="HTH lacI-type" evidence="4">
    <location>
        <begin position="3"/>
        <end position="58"/>
    </location>
</feature>
<dbReference type="AlphaFoldDB" id="A0A081BGH7"/>
<gene>
    <name evidence="5" type="ORF">LOSG293_020830</name>
</gene>
<sequence>MTVTIKDIAQAAGVSITTVSRVLSNKDSFYSEKTARKVKKTAEKLGYQKNTAAAELATQKSKAIGVVINSTQTNFSNSIIEGIQQEANQRDLSAIIVFAGVGDAQMQRRAIQTVIERSVMGILLLSVDISADDLTLLKQAQIPYISLSQAFTDDQISYISSDDFDIGYQATKYLINKGHRKIGLAGIDIQKNAMTGRNRQSGYEKALMEAGIESSNKWIQYGDYSYNSGVMAMKNYGKSPEITAVVAASDMVGIGILNQAHDYGVDVPKDLSIISIDGTDLCKIVQPQLTSVTQAFFEMGIEGVRALTNEKTTEFTNIKIEERDSVKTV</sequence>
<keyword evidence="6" id="KW-1185">Reference proteome</keyword>
<proteinExistence type="predicted"/>
<dbReference type="PANTHER" id="PTHR30146:SF109">
    <property type="entry name" value="HTH-TYPE TRANSCRIPTIONAL REGULATOR GALS"/>
    <property type="match status" value="1"/>
</dbReference>
<dbReference type="PANTHER" id="PTHR30146">
    <property type="entry name" value="LACI-RELATED TRANSCRIPTIONAL REPRESSOR"/>
    <property type="match status" value="1"/>
</dbReference>
<dbReference type="InterPro" id="IPR001761">
    <property type="entry name" value="Peripla_BP/Lac1_sug-bd_dom"/>
</dbReference>
<dbReference type="PROSITE" id="PS00356">
    <property type="entry name" value="HTH_LACI_1"/>
    <property type="match status" value="1"/>
</dbReference>
<dbReference type="GO" id="GO:0003700">
    <property type="term" value="F:DNA-binding transcription factor activity"/>
    <property type="evidence" value="ECO:0007669"/>
    <property type="project" value="TreeGrafter"/>
</dbReference>
<evidence type="ECO:0000256" key="1">
    <source>
        <dbReference type="ARBA" id="ARBA00023015"/>
    </source>
</evidence>
<dbReference type="PROSITE" id="PS50932">
    <property type="entry name" value="HTH_LACI_2"/>
    <property type="match status" value="1"/>
</dbReference>
<evidence type="ECO:0000256" key="3">
    <source>
        <dbReference type="ARBA" id="ARBA00023163"/>
    </source>
</evidence>
<dbReference type="Gene3D" id="1.10.260.40">
    <property type="entry name" value="lambda repressor-like DNA-binding domains"/>
    <property type="match status" value="1"/>
</dbReference>
<dbReference type="SUPFAM" id="SSF53822">
    <property type="entry name" value="Periplasmic binding protein-like I"/>
    <property type="match status" value="1"/>
</dbReference>
<dbReference type="STRING" id="1291743.LOSG293_020830"/>
<protein>
    <submittedName>
        <fullName evidence="5">LacI family transcriptional regulator</fullName>
    </submittedName>
</protein>
<dbReference type="SUPFAM" id="SSF47413">
    <property type="entry name" value="lambda repressor-like DNA-binding domains"/>
    <property type="match status" value="1"/>
</dbReference>
<reference evidence="5" key="1">
    <citation type="journal article" date="2014" name="Genome Announc.">
        <title>Draft Genome Sequence of Lactobacillus oryzae Strain SG293T.</title>
        <authorList>
            <person name="Tanizawa Y."/>
            <person name="Fujisawa T."/>
            <person name="Mochizuki T."/>
            <person name="Kaminuma E."/>
            <person name="Nakamura Y."/>
            <person name="Tohno M."/>
        </authorList>
    </citation>
    <scope>NUCLEOTIDE SEQUENCE [LARGE SCALE GENOMIC DNA]</scope>
    <source>
        <strain evidence="5">SG293</strain>
    </source>
</reference>
<dbReference type="OrthoDB" id="9784962at2"/>
<dbReference type="Gene3D" id="3.40.50.2300">
    <property type="match status" value="2"/>
</dbReference>
<keyword evidence="1" id="KW-0805">Transcription regulation</keyword>
<dbReference type="GO" id="GO:0000976">
    <property type="term" value="F:transcription cis-regulatory region binding"/>
    <property type="evidence" value="ECO:0007669"/>
    <property type="project" value="TreeGrafter"/>
</dbReference>